<comment type="caution">
    <text evidence="3">The sequence shown here is derived from an EMBL/GenBank/DDBJ whole genome shotgun (WGS) entry which is preliminary data.</text>
</comment>
<keyword evidence="2" id="KW-0732">Signal</keyword>
<evidence type="ECO:0000256" key="1">
    <source>
        <dbReference type="SAM" id="MobiDB-lite"/>
    </source>
</evidence>
<feature type="region of interest" description="Disordered" evidence="1">
    <location>
        <begin position="138"/>
        <end position="263"/>
    </location>
</feature>
<evidence type="ECO:0000256" key="2">
    <source>
        <dbReference type="SAM" id="SignalP"/>
    </source>
</evidence>
<dbReference type="PROSITE" id="PS51257">
    <property type="entry name" value="PROKAR_LIPOPROTEIN"/>
    <property type="match status" value="1"/>
</dbReference>
<gene>
    <name evidence="3" type="ORF">GCU69_03885</name>
</gene>
<evidence type="ECO:0000313" key="4">
    <source>
        <dbReference type="Proteomes" id="UP000621266"/>
    </source>
</evidence>
<feature type="compositionally biased region" description="Basic and acidic residues" evidence="1">
    <location>
        <begin position="222"/>
        <end position="248"/>
    </location>
</feature>
<dbReference type="Proteomes" id="UP000621266">
    <property type="component" value="Unassembled WGS sequence"/>
</dbReference>
<sequence>MQRRAYGPVAVLAAALLSGVAGCTGSSGGDEAEDSKPGGPSSSAPAAEPGKYRSLPEACGSVGRGTLRDLLPGLVEEGQEESEREKAYDGEAALTYDTDRRAGCRWTAESAAGTRHLDIDFERVVSYDADLSDEDRAQKLYDAKAEEADIPAPDAGDGTGQPGGGDGEGPGSGEPSASASEEEAEGADEAESTGPGDGAESGTADEPGRGDSGSGSGSGSDKQNEGEKDEKGGKGGKGEKDDADKESPSADASADPDIAPRPLDELGDVAYIDDRLVTADSGLHRDIALVFRTSNVIVTIRYDQWSTDRSAIPDSEELQRNAQRLARELSERFDD</sequence>
<feature type="signal peptide" evidence="2">
    <location>
        <begin position="1"/>
        <end position="23"/>
    </location>
</feature>
<dbReference type="RefSeq" id="WP_156205121.1">
    <property type="nucleotide sequence ID" value="NZ_WHPN01000076.1"/>
</dbReference>
<keyword evidence="4" id="KW-1185">Reference proteome</keyword>
<evidence type="ECO:0000313" key="3">
    <source>
        <dbReference type="EMBL" id="KAF4410448.1"/>
    </source>
</evidence>
<organism evidence="3 4">
    <name type="scientific">Streptomyces lycii</name>
    <dbReference type="NCBI Taxonomy" id="2654337"/>
    <lineage>
        <taxon>Bacteria</taxon>
        <taxon>Bacillati</taxon>
        <taxon>Actinomycetota</taxon>
        <taxon>Actinomycetes</taxon>
        <taxon>Kitasatosporales</taxon>
        <taxon>Streptomycetaceae</taxon>
        <taxon>Streptomyces</taxon>
    </lineage>
</organism>
<feature type="compositionally biased region" description="Acidic residues" evidence="1">
    <location>
        <begin position="180"/>
        <end position="191"/>
    </location>
</feature>
<feature type="region of interest" description="Disordered" evidence="1">
    <location>
        <begin position="23"/>
        <end position="94"/>
    </location>
</feature>
<feature type="compositionally biased region" description="Low complexity" evidence="1">
    <location>
        <begin position="37"/>
        <end position="49"/>
    </location>
</feature>
<feature type="compositionally biased region" description="Basic and acidic residues" evidence="1">
    <location>
        <begin position="138"/>
        <end position="147"/>
    </location>
</feature>
<feature type="chain" id="PRO_5045710472" description="DUF3558 domain-containing protein" evidence="2">
    <location>
        <begin position="24"/>
        <end position="335"/>
    </location>
</feature>
<proteinExistence type="predicted"/>
<name>A0ABQ7FP97_9ACTN</name>
<accession>A0ABQ7FP97</accession>
<feature type="compositionally biased region" description="Gly residues" evidence="1">
    <location>
        <begin position="157"/>
        <end position="172"/>
    </location>
</feature>
<dbReference type="EMBL" id="WHPN01000076">
    <property type="protein sequence ID" value="KAF4410448.1"/>
    <property type="molecule type" value="Genomic_DNA"/>
</dbReference>
<protein>
    <recommendedName>
        <fullName evidence="5">DUF3558 domain-containing protein</fullName>
    </recommendedName>
</protein>
<reference evidence="3 4" key="1">
    <citation type="submission" date="2019-10" db="EMBL/GenBank/DDBJ databases">
        <title>Streptomyces tenebrisbrunneis sp.nov., an endogenous actinomycete isolated from of Lycium ruthenicum.</title>
        <authorList>
            <person name="Ma L."/>
        </authorList>
    </citation>
    <scope>NUCLEOTIDE SEQUENCE [LARGE SCALE GENOMIC DNA]</scope>
    <source>
        <strain evidence="3 4">TRM 66187</strain>
    </source>
</reference>
<evidence type="ECO:0008006" key="5">
    <source>
        <dbReference type="Google" id="ProtNLM"/>
    </source>
</evidence>